<feature type="region of interest" description="Disordered" evidence="10">
    <location>
        <begin position="1547"/>
        <end position="1634"/>
    </location>
</feature>
<evidence type="ECO:0000259" key="11">
    <source>
        <dbReference type="Pfam" id="PF06333"/>
    </source>
</evidence>
<gene>
    <name evidence="13" type="ORF">ILUMI_10989</name>
</gene>
<sequence>MDDTANGGTLNGLANTNSNAVIKNGTSTPVTVQTPPPSPVPINSKVPQPGPFPVSVEHPSSMHKDPSAATILPERVWQECILGGPPGSSQNQQCSSGSSGSSGQERQNSPHDSSGQWDFMDPLKRANCTCSKCPGSYTPQGGPPSYPRTQESMAIPSVGSPASVAPSPLPNPHSQPASVPPGDQVMPTLSPNPPTVTQSPAEKSQTPEQPPPSTGSDANSPQNINTEQKPEAVPPTNVQPPSIATLKRPVLSSKEYEAALGEEEHSLDLLYDYSTLDAWLNHPVKRFKPDSKENQRNNRLGKGDLYSMCAQNGVLNNTNDLNHNNTKSQPLLVKQEIKQEPMEMDPVPALQISHPHGVKRPGDPYEFDEEGGGATCNMEGFARVAGGPKEESKDLKKATGNLFTSEGLQPSYKDLDQIFDNSDDTSGDEALQVQTPPGSNKSSGIHEDTKRLSGHNPSSMGILRPEELSKMFPTPPSLEHNPIASPCGQLDLPPPDLTDLGIMRVKPEVYPNMGSPMDENIEDWSYVFKPPTVCKMVGSSKYAPLTNLPSQSLPPVVVPSHCVYKPSWMQHMEKSITQTSNTHASQPMNSRPNSVSSNVHQNITPYPPSPLHTGFRPPPPPYELPSPATSTASSYLNKNLNSVDPESTPSIQRTPEASSLVVNILLGDTALNIFRDHNFDSCTLCVCNAEGKLVGNIKGADAGVYLLSSVGDRTHSATVQQPSSPFPNLGGLGQPPPYGSMLSPQHQPQTPAIDEDSIRCSCGFSAVVNRRLSHRSGLFYEDEMEITGIAEDPSDRKKSSLISFLLQTSTTKMEPSIDRDQIDIIPHGIIELVREQCVMIQSTANSLYRSARFYRTHLTQTYSTTINILEFADGNEVTSLALEQSKQTIDNLSMCKMEDPQSQRHGKIGHAVCVHRWPFLRACGPQCNQDIVRVMKALQPLLQEAFQKKCQTRLWEAPSAVKGPLTWRQFHRLAGRGTDDRCEPQPVPSLVVGHEKDWLSLSPYAVHHWERLLLEPYSYARDIAYIVVAPDNEAILPRVRTFFKELSTAYEMCRLGRHSPITKVLRDGILRVGKTAKAKLGNEPVEDWFTLLGESETTDMLKLYAQVCKHHLAPHLQQVPMDKTLLDPPEVSTDRPTPSPMPPPSTPDNNPSSQGSSTPSGGDKAPSTPKSEQDSADNGGKEVTVPMAPSIAEPAHDEDERQVPSVIIYMVEPFSLGCDQTDLQRLACLALLRCFQSVLTSVPENIRSNISVQIISQESIMELGKSRDRSRQSDHMRALALSMFSQCRRLLVHSCNVKSLTGFGTAASADLFLKNKDDKNRSPYRLYTPPYILAPIKEKVEPIESFGLPSSEQGCVLYLSYCLSEDQSWLLAVATDERGEIFETVTINIDIPNRSRRKKASARRIGLQKLMDWTIGIMSLSVKPWRLVVGRVGRIGHGELKGWSWLLSRKNLLKASKHLKEICNQCSLMYPNGVPCILSACLVSLEPDSVLRLMPDQFTPDERFSQASVNSQLSTPQDVTCTHILVFPTSATTQSSQTAFQEQHINGPELGDEDLFTALNDDMPEGIDSMNDLSDIFNWPETGPGGGQSPTGSPRREESRPGSPNCSMNSVGHQGSPFPCAPNSRNSEPAEEVGTLLQQPLALGYLVSTAPTGRMPRWFWSSCPHLEDVCPAFLKNALHLHSPAIQQSSDELLQQSAVTSHPLDSQYTTDVLRYVLEGYNALSWLALDSNTQDRLSCLPVHIQVLVQLYHMTAALL</sequence>
<feature type="region of interest" description="Disordered" evidence="10">
    <location>
        <begin position="613"/>
        <end position="632"/>
    </location>
</feature>
<comment type="caution">
    <text evidence="13">The sequence shown here is derived from an EMBL/GenBank/DDBJ whole genome shotgun (WGS) entry which is preliminary data.</text>
</comment>
<feature type="compositionally biased region" description="Polar residues" evidence="10">
    <location>
        <begin position="195"/>
        <end position="207"/>
    </location>
</feature>
<comment type="subcellular location">
    <subcellularLocation>
        <location evidence="1 9">Nucleus</location>
    </subcellularLocation>
</comment>
<feature type="region of interest" description="Disordered" evidence="10">
    <location>
        <begin position="1"/>
        <end position="67"/>
    </location>
</feature>
<dbReference type="PANTHER" id="PTHR48249:SF3">
    <property type="entry name" value="MEDIATOR OF RNA POLYMERASE II TRANSCRIPTION SUBUNIT 13"/>
    <property type="match status" value="1"/>
</dbReference>
<comment type="similarity">
    <text evidence="2 9">Belongs to the Mediator complex subunit 13 family.</text>
</comment>
<evidence type="ECO:0000256" key="6">
    <source>
        <dbReference type="ARBA" id="ARBA00023159"/>
    </source>
</evidence>
<feature type="domain" description="MID" evidence="12">
    <location>
        <begin position="1021"/>
        <end position="1289"/>
    </location>
</feature>
<feature type="region of interest" description="Disordered" evidence="10">
    <location>
        <begin position="577"/>
        <end position="599"/>
    </location>
</feature>
<organism evidence="13 14">
    <name type="scientific">Ignelater luminosus</name>
    <name type="common">Cucubano</name>
    <name type="synonym">Pyrophorus luminosus</name>
    <dbReference type="NCBI Taxonomy" id="2038154"/>
    <lineage>
        <taxon>Eukaryota</taxon>
        <taxon>Metazoa</taxon>
        <taxon>Ecdysozoa</taxon>
        <taxon>Arthropoda</taxon>
        <taxon>Hexapoda</taxon>
        <taxon>Insecta</taxon>
        <taxon>Pterygota</taxon>
        <taxon>Neoptera</taxon>
        <taxon>Endopterygota</taxon>
        <taxon>Coleoptera</taxon>
        <taxon>Polyphaga</taxon>
        <taxon>Elateriformia</taxon>
        <taxon>Elateroidea</taxon>
        <taxon>Elateridae</taxon>
        <taxon>Agrypninae</taxon>
        <taxon>Pyrophorini</taxon>
        <taxon>Ignelater</taxon>
    </lineage>
</organism>
<evidence type="ECO:0000256" key="9">
    <source>
        <dbReference type="RuleBase" id="RU364134"/>
    </source>
</evidence>
<dbReference type="InterPro" id="IPR009401">
    <property type="entry name" value="Med13_C"/>
</dbReference>
<feature type="region of interest" description="Disordered" evidence="10">
    <location>
        <begin position="1119"/>
        <end position="1184"/>
    </location>
</feature>
<accession>A0A8K0CZB5</accession>
<dbReference type="OrthoDB" id="103819at2759"/>
<dbReference type="Pfam" id="PF06333">
    <property type="entry name" value="Med13_C"/>
    <property type="match status" value="1"/>
</dbReference>
<dbReference type="PANTHER" id="PTHR48249">
    <property type="entry name" value="MEDIATOR OF RNA POLYMERASE II TRANSCRIPTION SUBUNIT 13"/>
    <property type="match status" value="1"/>
</dbReference>
<feature type="compositionally biased region" description="Low complexity" evidence="10">
    <location>
        <begin position="156"/>
        <end position="166"/>
    </location>
</feature>
<evidence type="ECO:0000256" key="2">
    <source>
        <dbReference type="ARBA" id="ARBA00009354"/>
    </source>
</evidence>
<evidence type="ECO:0000313" key="14">
    <source>
        <dbReference type="Proteomes" id="UP000801492"/>
    </source>
</evidence>
<evidence type="ECO:0000256" key="4">
    <source>
        <dbReference type="ARBA" id="ARBA00022491"/>
    </source>
</evidence>
<evidence type="ECO:0000256" key="8">
    <source>
        <dbReference type="ARBA" id="ARBA00023242"/>
    </source>
</evidence>
<name>A0A8K0CZB5_IGNLU</name>
<feature type="compositionally biased region" description="Low complexity" evidence="10">
    <location>
        <begin position="1147"/>
        <end position="1162"/>
    </location>
</feature>
<feature type="compositionally biased region" description="Pro residues" evidence="10">
    <location>
        <begin position="1137"/>
        <end position="1146"/>
    </location>
</feature>
<feature type="compositionally biased region" description="Pro residues" evidence="10">
    <location>
        <begin position="613"/>
        <end position="624"/>
    </location>
</feature>
<feature type="region of interest" description="Disordered" evidence="10">
    <location>
        <begin position="136"/>
        <end position="244"/>
    </location>
</feature>
<feature type="compositionally biased region" description="Polar residues" evidence="10">
    <location>
        <begin position="105"/>
        <end position="116"/>
    </location>
</feature>
<feature type="compositionally biased region" description="Low complexity" evidence="10">
    <location>
        <begin position="1"/>
        <end position="33"/>
    </location>
</feature>
<dbReference type="GO" id="GO:0003713">
    <property type="term" value="F:transcription coactivator activity"/>
    <property type="evidence" value="ECO:0007669"/>
    <property type="project" value="TreeGrafter"/>
</dbReference>
<dbReference type="InterPro" id="IPR041285">
    <property type="entry name" value="MID_MedPIWI"/>
</dbReference>
<feature type="compositionally biased region" description="Polar residues" evidence="10">
    <location>
        <begin position="214"/>
        <end position="227"/>
    </location>
</feature>
<dbReference type="Proteomes" id="UP000801492">
    <property type="component" value="Unassembled WGS sequence"/>
</dbReference>
<keyword evidence="14" id="KW-1185">Reference proteome</keyword>
<evidence type="ECO:0000259" key="12">
    <source>
        <dbReference type="Pfam" id="PF18296"/>
    </source>
</evidence>
<reference evidence="13" key="1">
    <citation type="submission" date="2019-08" db="EMBL/GenBank/DDBJ databases">
        <title>The genome of the North American firefly Photinus pyralis.</title>
        <authorList>
            <consortium name="Photinus pyralis genome working group"/>
            <person name="Fallon T.R."/>
            <person name="Sander Lower S.E."/>
            <person name="Weng J.-K."/>
        </authorList>
    </citation>
    <scope>NUCLEOTIDE SEQUENCE</scope>
    <source>
        <strain evidence="13">TRF0915ILg1</strain>
        <tissue evidence="13">Whole body</tissue>
    </source>
</reference>
<feature type="compositionally biased region" description="Polar residues" evidence="10">
    <location>
        <begin position="432"/>
        <end position="443"/>
    </location>
</feature>
<dbReference type="GO" id="GO:0045944">
    <property type="term" value="P:positive regulation of transcription by RNA polymerase II"/>
    <property type="evidence" value="ECO:0007669"/>
    <property type="project" value="TreeGrafter"/>
</dbReference>
<dbReference type="Pfam" id="PF18296">
    <property type="entry name" value="MID_MedPIWI"/>
    <property type="match status" value="1"/>
</dbReference>
<feature type="domain" description="Mediator complex subunit Med13 C-terminal" evidence="11">
    <location>
        <begin position="1327"/>
        <end position="1745"/>
    </location>
</feature>
<feature type="region of interest" description="Disordered" evidence="10">
    <location>
        <begin position="415"/>
        <end position="462"/>
    </location>
</feature>
<comment type="function">
    <text evidence="9">Component of the Mediator complex, a coactivator involved in regulated transcription of nearly all RNA polymerase II-dependent genes. Mediator functions as a bridge to convey information from gene-specific regulatory proteins to the basal RNA polymerase II transcription machinery. Mediator is recruited to promoters by direct interactions with regulatory proteins and serves as a scaffold for the assembly of a functional preinitiation complex with RNA polymerase II and the general transcription factors.</text>
</comment>
<feature type="compositionally biased region" description="Low complexity" evidence="10">
    <location>
        <begin position="87"/>
        <end position="104"/>
    </location>
</feature>
<keyword evidence="5 9" id="KW-0805">Transcription regulation</keyword>
<evidence type="ECO:0000256" key="7">
    <source>
        <dbReference type="ARBA" id="ARBA00023163"/>
    </source>
</evidence>
<feature type="region of interest" description="Disordered" evidence="10">
    <location>
        <begin position="80"/>
        <end position="120"/>
    </location>
</feature>
<feature type="compositionally biased region" description="Polar residues" evidence="10">
    <location>
        <begin position="1602"/>
        <end position="1613"/>
    </location>
</feature>
<dbReference type="InterPro" id="IPR051139">
    <property type="entry name" value="Mediator_complx_sub13"/>
</dbReference>
<keyword evidence="7 9" id="KW-0804">Transcription</keyword>
<keyword evidence="4 9" id="KW-0678">Repressor</keyword>
<protein>
    <recommendedName>
        <fullName evidence="3 9">Mediator of RNA polymerase II transcription subunit 13</fullName>
    </recommendedName>
</protein>
<keyword evidence="8 9" id="KW-0539">Nucleus</keyword>
<evidence type="ECO:0000313" key="13">
    <source>
        <dbReference type="EMBL" id="KAF2895189.1"/>
    </source>
</evidence>
<evidence type="ECO:0000256" key="3">
    <source>
        <dbReference type="ARBA" id="ARBA00019618"/>
    </source>
</evidence>
<keyword evidence="6 9" id="KW-0010">Activator</keyword>
<dbReference type="EMBL" id="VTPC01006150">
    <property type="protein sequence ID" value="KAF2895189.1"/>
    <property type="molecule type" value="Genomic_DNA"/>
</dbReference>
<evidence type="ECO:0000256" key="1">
    <source>
        <dbReference type="ARBA" id="ARBA00004123"/>
    </source>
</evidence>
<evidence type="ECO:0000256" key="5">
    <source>
        <dbReference type="ARBA" id="ARBA00023015"/>
    </source>
</evidence>
<proteinExistence type="inferred from homology"/>
<evidence type="ECO:0000256" key="10">
    <source>
        <dbReference type="SAM" id="MobiDB-lite"/>
    </source>
</evidence>
<dbReference type="GO" id="GO:0016592">
    <property type="term" value="C:mediator complex"/>
    <property type="evidence" value="ECO:0007669"/>
    <property type="project" value="InterPro"/>
</dbReference>
<comment type="subunit">
    <text evidence="9">Component of the Mediator complex.</text>
</comment>